<organism evidence="11 12">
    <name type="scientific">Candidatus Kaiserbacteria bacterium CG10_big_fil_rev_8_21_14_0_10_49_17</name>
    <dbReference type="NCBI Taxonomy" id="1974609"/>
    <lineage>
        <taxon>Bacteria</taxon>
        <taxon>Candidatus Kaiseribacteriota</taxon>
    </lineage>
</organism>
<dbReference type="GO" id="GO:0016887">
    <property type="term" value="F:ATP hydrolysis activity"/>
    <property type="evidence" value="ECO:0007669"/>
    <property type="project" value="InterPro"/>
</dbReference>
<accession>A0A2M6WE96</accession>
<evidence type="ECO:0000256" key="8">
    <source>
        <dbReference type="ARBA" id="ARBA00023136"/>
    </source>
</evidence>
<dbReference type="Gene3D" id="3.40.1110.10">
    <property type="entry name" value="Calcium-transporting ATPase, cytoplasmic domain N"/>
    <property type="match status" value="1"/>
</dbReference>
<dbReference type="Pfam" id="PF13246">
    <property type="entry name" value="Cation_ATPase"/>
    <property type="match status" value="1"/>
</dbReference>
<evidence type="ECO:0000256" key="1">
    <source>
        <dbReference type="ARBA" id="ARBA00004141"/>
    </source>
</evidence>
<feature type="transmembrane region" description="Helical" evidence="9">
    <location>
        <begin position="272"/>
        <end position="298"/>
    </location>
</feature>
<dbReference type="GO" id="GO:0036376">
    <property type="term" value="P:sodium ion export across plasma membrane"/>
    <property type="evidence" value="ECO:0007669"/>
    <property type="project" value="TreeGrafter"/>
</dbReference>
<comment type="subcellular location">
    <subcellularLocation>
        <location evidence="1">Membrane</location>
        <topology evidence="1">Multi-pass membrane protein</topology>
    </subcellularLocation>
</comment>
<dbReference type="InterPro" id="IPR023214">
    <property type="entry name" value="HAD_sf"/>
</dbReference>
<dbReference type="Pfam" id="PF00689">
    <property type="entry name" value="Cation_ATPase_C"/>
    <property type="match status" value="1"/>
</dbReference>
<feature type="transmembrane region" description="Helical" evidence="9">
    <location>
        <begin position="682"/>
        <end position="707"/>
    </location>
</feature>
<feature type="transmembrane region" description="Helical" evidence="9">
    <location>
        <begin position="790"/>
        <end position="810"/>
    </location>
</feature>
<feature type="domain" description="Cation-transporting P-type ATPase N-terminal" evidence="10">
    <location>
        <begin position="5"/>
        <end position="79"/>
    </location>
</feature>
<feature type="transmembrane region" description="Helical" evidence="9">
    <location>
        <begin position="246"/>
        <end position="266"/>
    </location>
</feature>
<dbReference type="InterPro" id="IPR023298">
    <property type="entry name" value="ATPase_P-typ_TM_dom_sf"/>
</dbReference>
<gene>
    <name evidence="11" type="ORF">COU17_02355</name>
</gene>
<dbReference type="InterPro" id="IPR023299">
    <property type="entry name" value="ATPase_P-typ_cyto_dom_N"/>
</dbReference>
<dbReference type="Gene3D" id="3.40.50.1000">
    <property type="entry name" value="HAD superfamily/HAD-like"/>
    <property type="match status" value="1"/>
</dbReference>
<dbReference type="GO" id="GO:0005391">
    <property type="term" value="F:P-type sodium:potassium-exchanging transporter activity"/>
    <property type="evidence" value="ECO:0007669"/>
    <property type="project" value="TreeGrafter"/>
</dbReference>
<dbReference type="EMBL" id="PFBJ01000011">
    <property type="protein sequence ID" value="PIT91109.1"/>
    <property type="molecule type" value="Genomic_DNA"/>
</dbReference>
<keyword evidence="6" id="KW-1278">Translocase</keyword>
<feature type="transmembrane region" description="Helical" evidence="9">
    <location>
        <begin position="759"/>
        <end position="778"/>
    </location>
</feature>
<dbReference type="InterPro" id="IPR050510">
    <property type="entry name" value="Cation_transp_ATPase_P-type"/>
</dbReference>
<feature type="transmembrane region" description="Helical" evidence="9">
    <location>
        <begin position="713"/>
        <end position="731"/>
    </location>
</feature>
<dbReference type="Pfam" id="PF08282">
    <property type="entry name" value="Hydrolase_3"/>
    <property type="match status" value="1"/>
</dbReference>
<dbReference type="SMART" id="SM00831">
    <property type="entry name" value="Cation_ATPase_N"/>
    <property type="match status" value="1"/>
</dbReference>
<dbReference type="PROSITE" id="PS00154">
    <property type="entry name" value="ATPASE_E1_E2"/>
    <property type="match status" value="1"/>
</dbReference>
<comment type="similarity">
    <text evidence="2">Belongs to the cation transport ATPase (P-type) (TC 3.A.3) family. Type IIA subfamily.</text>
</comment>
<dbReference type="SFLD" id="SFLDF00027">
    <property type="entry name" value="p-type_atpase"/>
    <property type="match status" value="1"/>
</dbReference>
<dbReference type="InterPro" id="IPR036412">
    <property type="entry name" value="HAD-like_sf"/>
</dbReference>
<feature type="transmembrane region" description="Helical" evidence="9">
    <location>
        <begin position="854"/>
        <end position="880"/>
    </location>
</feature>
<evidence type="ECO:0000256" key="3">
    <source>
        <dbReference type="ARBA" id="ARBA00022692"/>
    </source>
</evidence>
<evidence type="ECO:0000256" key="6">
    <source>
        <dbReference type="ARBA" id="ARBA00022967"/>
    </source>
</evidence>
<evidence type="ECO:0000256" key="5">
    <source>
        <dbReference type="ARBA" id="ARBA00022840"/>
    </source>
</evidence>
<dbReference type="InterPro" id="IPR001757">
    <property type="entry name" value="P_typ_ATPase"/>
</dbReference>
<evidence type="ECO:0000259" key="10">
    <source>
        <dbReference type="SMART" id="SM00831"/>
    </source>
</evidence>
<dbReference type="SUPFAM" id="SSF56784">
    <property type="entry name" value="HAD-like"/>
    <property type="match status" value="1"/>
</dbReference>
<dbReference type="InterPro" id="IPR018303">
    <property type="entry name" value="ATPase_P-typ_P_site"/>
</dbReference>
<proteinExistence type="inferred from homology"/>
<dbReference type="Pfam" id="PF00122">
    <property type="entry name" value="E1-E2_ATPase"/>
    <property type="match status" value="1"/>
</dbReference>
<dbReference type="Proteomes" id="UP000228809">
    <property type="component" value="Unassembled WGS sequence"/>
</dbReference>
<dbReference type="Gene3D" id="2.70.150.10">
    <property type="entry name" value="Calcium-transporting ATPase, cytoplasmic transduction domain A"/>
    <property type="match status" value="1"/>
</dbReference>
<dbReference type="SUPFAM" id="SSF81660">
    <property type="entry name" value="Metal cation-transporting ATPase, ATP-binding domain N"/>
    <property type="match status" value="1"/>
</dbReference>
<comment type="caution">
    <text evidence="11">The sequence shown here is derived from an EMBL/GenBank/DDBJ whole genome shotgun (WGS) entry which is preliminary data.</text>
</comment>
<dbReference type="SUPFAM" id="SSF81665">
    <property type="entry name" value="Calcium ATPase, transmembrane domain M"/>
    <property type="match status" value="1"/>
</dbReference>
<dbReference type="GO" id="GO:0005886">
    <property type="term" value="C:plasma membrane"/>
    <property type="evidence" value="ECO:0007669"/>
    <property type="project" value="TreeGrafter"/>
</dbReference>
<dbReference type="InterPro" id="IPR006068">
    <property type="entry name" value="ATPase_P-typ_cation-transptr_C"/>
</dbReference>
<dbReference type="SUPFAM" id="SSF81653">
    <property type="entry name" value="Calcium ATPase, transduction domain A"/>
    <property type="match status" value="1"/>
</dbReference>
<dbReference type="InterPro" id="IPR044492">
    <property type="entry name" value="P_typ_ATPase_HD_dom"/>
</dbReference>
<name>A0A2M6WE96_9BACT</name>
<evidence type="ECO:0000256" key="7">
    <source>
        <dbReference type="ARBA" id="ARBA00022989"/>
    </source>
</evidence>
<dbReference type="Pfam" id="PF00690">
    <property type="entry name" value="Cation_ATPase_N"/>
    <property type="match status" value="1"/>
</dbReference>
<dbReference type="GO" id="GO:1990573">
    <property type="term" value="P:potassium ion import across plasma membrane"/>
    <property type="evidence" value="ECO:0007669"/>
    <property type="project" value="TreeGrafter"/>
</dbReference>
<sequence length="887" mass="95046">MPNNPHATSEAIDVARAFDTDIHTGLSVAEVKERRAQYGANELTEEKRATVLTQIIEQLKSPLVFILLIAGIATVFLGEYLDSIVITIVLLINIVIGTVQEGRASKAFERLTASQEHFATVIRDGKKSVVPSNTLVPGDIIEITAGGTVPADIRILKEKDLTINEAALTGEWIAVSKSHTPVSADTPLAEQHSMAWMGTLVATGSGTGVVVATGAETQVGVIAKRLGTVKEQKTPLQKNVAQIARFMLYVISISVVGIFILGILRGEPIGEMLLVSIAVAVAAVPSGLPAAVTIVLAIGMEAILGRGGLVRSLLAAETLGSTTVVLTDKTGTLTESRMQLSGLYTLSSIKQGVTDATGDNRELLHMAVLSSDAFIEEGTDESGNAVIHGRPIEKAIMLAGISAGVGGTGSDCERLDLLQFKSSRRFAVSLNRCRKESVNALYYSGAPEALLEKSTYILDNGKRRALGESDEALCTKLLDTLTAKGLRVIGIAYRHVELESIPETFKEDESKELTQKLTFAGFLAFSDPVRPDVAESIEKVRGAGARVIMVTGDNPGTAKQIAIEAGIATEKDSVCRGSDIDEMSDAELLERLNNAVIFARVLPEQKLRIAHVLRDAGDIVAMTGDGVNDAPALRSAHIGIAVGSGTDVAKESADLVLIENSFSVITDAIAEGRRIIDNLRKIVAYLLSTSFSEIVIIGGALIAAVPLPFLPVQILWANIIEEGLMSFAFAFEPRGKDVMTRDPHALKARAVLSKDVKKLIFIITGITGGALLLLYWLLLRMNLPIDEIRTIMFAALSLDSIFFAFSFKNLRQPIWHIPLFSNRYLLASLAISSALLVAALTLPPLRALLSLTPLTFGEIALLAGIGISNLALIEVLKYVFFEQRARR</sequence>
<evidence type="ECO:0000256" key="4">
    <source>
        <dbReference type="ARBA" id="ARBA00022741"/>
    </source>
</evidence>
<reference evidence="12" key="1">
    <citation type="submission" date="2017-09" db="EMBL/GenBank/DDBJ databases">
        <title>Depth-based differentiation of microbial function through sediment-hosted aquifers and enrichment of novel symbionts in the deep terrestrial subsurface.</title>
        <authorList>
            <person name="Probst A.J."/>
            <person name="Ladd B."/>
            <person name="Jarett J.K."/>
            <person name="Geller-Mcgrath D.E."/>
            <person name="Sieber C.M.K."/>
            <person name="Emerson J.B."/>
            <person name="Anantharaman K."/>
            <person name="Thomas B.C."/>
            <person name="Malmstrom R."/>
            <person name="Stieglmeier M."/>
            <person name="Klingl A."/>
            <person name="Woyke T."/>
            <person name="Ryan C.M."/>
            <person name="Banfield J.F."/>
        </authorList>
    </citation>
    <scope>NUCLEOTIDE SEQUENCE [LARGE SCALE GENOMIC DNA]</scope>
</reference>
<evidence type="ECO:0000313" key="11">
    <source>
        <dbReference type="EMBL" id="PIT91109.1"/>
    </source>
</evidence>
<dbReference type="AlphaFoldDB" id="A0A2M6WE96"/>
<dbReference type="GO" id="GO:0005524">
    <property type="term" value="F:ATP binding"/>
    <property type="evidence" value="ECO:0007669"/>
    <property type="project" value="UniProtKB-KW"/>
</dbReference>
<dbReference type="SFLD" id="SFLDS00003">
    <property type="entry name" value="Haloacid_Dehalogenase"/>
    <property type="match status" value="1"/>
</dbReference>
<dbReference type="Gene3D" id="1.20.1110.10">
    <property type="entry name" value="Calcium-transporting ATPase, transmembrane domain"/>
    <property type="match status" value="1"/>
</dbReference>
<dbReference type="SFLD" id="SFLDG00002">
    <property type="entry name" value="C1.7:_P-type_atpase_like"/>
    <property type="match status" value="1"/>
</dbReference>
<dbReference type="InterPro" id="IPR004014">
    <property type="entry name" value="ATPase_P-typ_cation-transptr_N"/>
</dbReference>
<dbReference type="PRINTS" id="PR00119">
    <property type="entry name" value="CATATPASE"/>
</dbReference>
<evidence type="ECO:0000313" key="12">
    <source>
        <dbReference type="Proteomes" id="UP000228809"/>
    </source>
</evidence>
<evidence type="ECO:0000256" key="2">
    <source>
        <dbReference type="ARBA" id="ARBA00005675"/>
    </source>
</evidence>
<dbReference type="PRINTS" id="PR00120">
    <property type="entry name" value="HATPASE"/>
</dbReference>
<feature type="transmembrane region" description="Helical" evidence="9">
    <location>
        <begin position="822"/>
        <end position="842"/>
    </location>
</feature>
<dbReference type="GO" id="GO:1902600">
    <property type="term" value="P:proton transmembrane transport"/>
    <property type="evidence" value="ECO:0007669"/>
    <property type="project" value="TreeGrafter"/>
</dbReference>
<protein>
    <recommendedName>
        <fullName evidence="10">Cation-transporting P-type ATPase N-terminal domain-containing protein</fullName>
    </recommendedName>
</protein>
<feature type="transmembrane region" description="Helical" evidence="9">
    <location>
        <begin position="62"/>
        <end position="78"/>
    </location>
</feature>
<dbReference type="PANTHER" id="PTHR43294">
    <property type="entry name" value="SODIUM/POTASSIUM-TRANSPORTING ATPASE SUBUNIT ALPHA"/>
    <property type="match status" value="1"/>
</dbReference>
<keyword evidence="3 9" id="KW-0812">Transmembrane</keyword>
<dbReference type="InterPro" id="IPR059000">
    <property type="entry name" value="ATPase_P-type_domA"/>
</dbReference>
<keyword evidence="7 9" id="KW-1133">Transmembrane helix</keyword>
<dbReference type="GO" id="GO:0006883">
    <property type="term" value="P:intracellular sodium ion homeostasis"/>
    <property type="evidence" value="ECO:0007669"/>
    <property type="project" value="TreeGrafter"/>
</dbReference>
<dbReference type="GO" id="GO:0030007">
    <property type="term" value="P:intracellular potassium ion homeostasis"/>
    <property type="evidence" value="ECO:0007669"/>
    <property type="project" value="TreeGrafter"/>
</dbReference>
<dbReference type="NCBIfam" id="TIGR01494">
    <property type="entry name" value="ATPase_P-type"/>
    <property type="match status" value="2"/>
</dbReference>
<dbReference type="PANTHER" id="PTHR43294:SF20">
    <property type="entry name" value="P-TYPE ATPASE"/>
    <property type="match status" value="1"/>
</dbReference>
<dbReference type="InterPro" id="IPR008250">
    <property type="entry name" value="ATPase_P-typ_transduc_dom_A_sf"/>
</dbReference>
<keyword evidence="4" id="KW-0547">Nucleotide-binding</keyword>
<keyword evidence="8 9" id="KW-0472">Membrane</keyword>
<evidence type="ECO:0000256" key="9">
    <source>
        <dbReference type="SAM" id="Phobius"/>
    </source>
</evidence>
<keyword evidence="5" id="KW-0067">ATP-binding</keyword>